<comment type="catalytic activity">
    <reaction evidence="7">
        <text>a (3S)-3-hydroxyacyl-CoA + NAD(+) = a 3-oxoacyl-CoA + NADH + H(+)</text>
        <dbReference type="Rhea" id="RHEA:22432"/>
        <dbReference type="ChEBI" id="CHEBI:15378"/>
        <dbReference type="ChEBI" id="CHEBI:57318"/>
        <dbReference type="ChEBI" id="CHEBI:57540"/>
        <dbReference type="ChEBI" id="CHEBI:57945"/>
        <dbReference type="ChEBI" id="CHEBI:90726"/>
        <dbReference type="EC" id="1.1.1.35"/>
    </reaction>
</comment>
<protein>
    <submittedName>
        <fullName evidence="10">3-hydroxyacyl-CoA dehydrogenase</fullName>
    </submittedName>
</protein>
<reference evidence="10 11" key="1">
    <citation type="submission" date="2020-02" db="EMBL/GenBank/DDBJ databases">
        <authorList>
            <person name="Dziuba M."/>
            <person name="Kuznetsov B."/>
            <person name="Mardanov A."/>
            <person name="Ravin N."/>
            <person name="Grouzdev D."/>
        </authorList>
    </citation>
    <scope>NUCLEOTIDE SEQUENCE [LARGE SCALE GENOMIC DNA]</scope>
    <source>
        <strain evidence="10 11">SpK</strain>
    </source>
</reference>
<dbReference type="InterPro" id="IPR001753">
    <property type="entry name" value="Enoyl-CoA_hydra/iso"/>
</dbReference>
<dbReference type="Gene3D" id="3.90.226.10">
    <property type="entry name" value="2-enoyl-CoA Hydratase, Chain A, domain 1"/>
    <property type="match status" value="1"/>
</dbReference>
<dbReference type="UniPathway" id="UPA00659"/>
<dbReference type="InterPro" id="IPR029045">
    <property type="entry name" value="ClpP/crotonase-like_dom_sf"/>
</dbReference>
<evidence type="ECO:0000256" key="6">
    <source>
        <dbReference type="ARBA" id="ARBA00023098"/>
    </source>
</evidence>
<dbReference type="CDD" id="cd06558">
    <property type="entry name" value="crotonase-like"/>
    <property type="match status" value="1"/>
</dbReference>
<feature type="domain" description="3-hydroxyacyl-CoA dehydrogenase C-terminal" evidence="8">
    <location>
        <begin position="201"/>
        <end position="302"/>
    </location>
</feature>
<evidence type="ECO:0000256" key="7">
    <source>
        <dbReference type="ARBA" id="ARBA00049556"/>
    </source>
</evidence>
<dbReference type="Pfam" id="PF00378">
    <property type="entry name" value="ECH_1"/>
    <property type="match status" value="1"/>
</dbReference>
<name>A0A7C9UVT8_9PROT</name>
<dbReference type="PANTHER" id="PTHR48075">
    <property type="entry name" value="3-HYDROXYACYL-COA DEHYDROGENASE FAMILY PROTEIN"/>
    <property type="match status" value="1"/>
</dbReference>
<dbReference type="InterPro" id="IPR006108">
    <property type="entry name" value="3HC_DH_C"/>
</dbReference>
<evidence type="ECO:0000256" key="3">
    <source>
        <dbReference type="ARBA" id="ARBA00022963"/>
    </source>
</evidence>
<dbReference type="EMBL" id="JAAIYP010000033">
    <property type="protein sequence ID" value="NFV79652.1"/>
    <property type="molecule type" value="Genomic_DNA"/>
</dbReference>
<dbReference type="PANTHER" id="PTHR48075:SF7">
    <property type="entry name" value="3-HYDROXYACYL-COA DEHYDROGENASE-RELATED"/>
    <property type="match status" value="1"/>
</dbReference>
<organism evidence="10 11">
    <name type="scientific">Magnetospirillum aberrantis SpK</name>
    <dbReference type="NCBI Taxonomy" id="908842"/>
    <lineage>
        <taxon>Bacteria</taxon>
        <taxon>Pseudomonadati</taxon>
        <taxon>Pseudomonadota</taxon>
        <taxon>Alphaproteobacteria</taxon>
        <taxon>Rhodospirillales</taxon>
        <taxon>Rhodospirillaceae</taxon>
        <taxon>Magnetospirillum</taxon>
    </lineage>
</organism>
<dbReference type="RefSeq" id="WP_163676465.1">
    <property type="nucleotide sequence ID" value="NZ_JAAIYP010000033.1"/>
</dbReference>
<dbReference type="AlphaFoldDB" id="A0A7C9UVT8"/>
<evidence type="ECO:0000313" key="10">
    <source>
        <dbReference type="EMBL" id="NFV79652.1"/>
    </source>
</evidence>
<dbReference type="GO" id="GO:0003857">
    <property type="term" value="F:(3S)-3-hydroxyacyl-CoA dehydrogenase (NAD+) activity"/>
    <property type="evidence" value="ECO:0007669"/>
    <property type="project" value="UniProtKB-EC"/>
</dbReference>
<sequence length="783" mass="83397">MAEINKVAVIGAGVMGAGIAAHVANAGIPVVLLDIVAPAGAGPQSNGSNPNRNAIAEGAVAKMLKTDPAPFMSKAAAKLVTTGNIEDNLDLLADCDWIVEAVIERLDIKQSLYAKVDAVRKKGSVVSSNTSTIPLATLVEGLSDSFAEDFVITHFFNPPRYMRLLEVVGGAKTKAEALDAVSTFADHKLGKSVVRCKDRPGFIANRLGVYWLQAAVVEAFDAGLDIEDVDAIVGKPMGIPKTGVFGLLDLVGLDLMPHVNASLAAALPKDDPFHAMNRPLPMVEKMIADGYTGRKGKGGFYRVNRAKNKAKESVDLATGEYRATKRANVEAVKSMGRKLTRLLDHDSEHGRYAWRVLGQTLAYASALVGDAADEIESIDEAMRLGYNWKFGPFELIDQIGVDWLAAKLEASGMAVPAILKTASGKTFYRVENGTRQVLGMDGAYRDLVRPDGVVMLADIKLKSQPVLKNGSAALWDIGDGVACFEFTSKMNALDPDIMDLLTKSIRRVKKDFKALVVYNEGSNFSVGANLGLAIFAANIAAWTEIESLVAAGQQAYKALKYAPFPVVGAPSGMALGGGCEILLHCDAVQAHAETYMGLVEVGVGLLPGWGGCKEMLTRWASSGKLPKGPMPAVGKAFELISTATVAKSAAEAKEQLFLRPHDGITMNRYRLLADAKAKALSMVDGYQIPEPPVPLALPGPSGKVALEMAVAGFQRLGKATPHDGVVSGEVANVLSGGDTDVIKTVDEDALYDLEREAFMRLVRHPGTLARVEHMLLTGKPLRN</sequence>
<keyword evidence="2" id="KW-0276">Fatty acid metabolism</keyword>
<proteinExistence type="predicted"/>
<dbReference type="Gene3D" id="1.10.1040.50">
    <property type="match status" value="1"/>
</dbReference>
<comment type="caution">
    <text evidence="10">The sequence shown here is derived from an EMBL/GenBank/DDBJ whole genome shotgun (WGS) entry which is preliminary data.</text>
</comment>
<dbReference type="Pfam" id="PF02737">
    <property type="entry name" value="3HCDH_N"/>
    <property type="match status" value="1"/>
</dbReference>
<dbReference type="InterPro" id="IPR006176">
    <property type="entry name" value="3-OHacyl-CoA_DH_NAD-bd"/>
</dbReference>
<evidence type="ECO:0000259" key="9">
    <source>
        <dbReference type="Pfam" id="PF02737"/>
    </source>
</evidence>
<feature type="domain" description="3-hydroxyacyl-CoA dehydrogenase NAD binding" evidence="9">
    <location>
        <begin position="6"/>
        <end position="198"/>
    </location>
</feature>
<comment type="pathway">
    <text evidence="1">Lipid metabolism; fatty acid beta-oxidation.</text>
</comment>
<evidence type="ECO:0000313" key="11">
    <source>
        <dbReference type="Proteomes" id="UP000480684"/>
    </source>
</evidence>
<gene>
    <name evidence="10" type="ORF">G4223_05970</name>
</gene>
<keyword evidence="3" id="KW-0442">Lipid degradation</keyword>
<evidence type="ECO:0000256" key="5">
    <source>
        <dbReference type="ARBA" id="ARBA00023027"/>
    </source>
</evidence>
<dbReference type="GO" id="GO:0070403">
    <property type="term" value="F:NAD+ binding"/>
    <property type="evidence" value="ECO:0007669"/>
    <property type="project" value="InterPro"/>
</dbReference>
<keyword evidence="5" id="KW-0520">NAD</keyword>
<evidence type="ECO:0000256" key="1">
    <source>
        <dbReference type="ARBA" id="ARBA00005005"/>
    </source>
</evidence>
<dbReference type="Gene3D" id="3.40.50.720">
    <property type="entry name" value="NAD(P)-binding Rossmann-like Domain"/>
    <property type="match status" value="1"/>
</dbReference>
<dbReference type="InterPro" id="IPR008927">
    <property type="entry name" value="6-PGluconate_DH-like_C_sf"/>
</dbReference>
<feature type="domain" description="3-hydroxyacyl-CoA dehydrogenase C-terminal" evidence="8">
    <location>
        <begin position="353"/>
        <end position="409"/>
    </location>
</feature>
<dbReference type="SUPFAM" id="SSF51735">
    <property type="entry name" value="NAD(P)-binding Rossmann-fold domains"/>
    <property type="match status" value="1"/>
</dbReference>
<keyword evidence="6" id="KW-0443">Lipid metabolism</keyword>
<evidence type="ECO:0000259" key="8">
    <source>
        <dbReference type="Pfam" id="PF00725"/>
    </source>
</evidence>
<dbReference type="Pfam" id="PF00725">
    <property type="entry name" value="3HCDH"/>
    <property type="match status" value="2"/>
</dbReference>
<dbReference type="InterPro" id="IPR036291">
    <property type="entry name" value="NAD(P)-bd_dom_sf"/>
</dbReference>
<keyword evidence="4" id="KW-0560">Oxidoreductase</keyword>
<evidence type="ECO:0000256" key="4">
    <source>
        <dbReference type="ARBA" id="ARBA00023002"/>
    </source>
</evidence>
<dbReference type="Proteomes" id="UP000480684">
    <property type="component" value="Unassembled WGS sequence"/>
</dbReference>
<dbReference type="GO" id="GO:0006635">
    <property type="term" value="P:fatty acid beta-oxidation"/>
    <property type="evidence" value="ECO:0007669"/>
    <property type="project" value="UniProtKB-UniPathway"/>
</dbReference>
<accession>A0A7C9UVT8</accession>
<dbReference type="SUPFAM" id="SSF48179">
    <property type="entry name" value="6-phosphogluconate dehydrogenase C-terminal domain-like"/>
    <property type="match status" value="2"/>
</dbReference>
<dbReference type="SUPFAM" id="SSF52096">
    <property type="entry name" value="ClpP/crotonase"/>
    <property type="match status" value="1"/>
</dbReference>
<evidence type="ECO:0000256" key="2">
    <source>
        <dbReference type="ARBA" id="ARBA00022832"/>
    </source>
</evidence>
<keyword evidence="11" id="KW-1185">Reference proteome</keyword>